<proteinExistence type="predicted"/>
<comment type="caution">
    <text evidence="2">The sequence shown here is derived from an EMBL/GenBank/DDBJ whole genome shotgun (WGS) entry which is preliminary data.</text>
</comment>
<evidence type="ECO:0008006" key="4">
    <source>
        <dbReference type="Google" id="ProtNLM"/>
    </source>
</evidence>
<keyword evidence="3" id="KW-1185">Reference proteome</keyword>
<feature type="chain" id="PRO_5046551432" description="Lipoprotein" evidence="1">
    <location>
        <begin position="27"/>
        <end position="209"/>
    </location>
</feature>
<keyword evidence="1" id="KW-0732">Signal</keyword>
<name>A0ABU5HD82_9BACT</name>
<feature type="signal peptide" evidence="1">
    <location>
        <begin position="1"/>
        <end position="26"/>
    </location>
</feature>
<dbReference type="EMBL" id="JAXIVS010000013">
    <property type="protein sequence ID" value="MDY7231097.1"/>
    <property type="molecule type" value="Genomic_DNA"/>
</dbReference>
<dbReference type="RefSeq" id="WP_321549807.1">
    <property type="nucleotide sequence ID" value="NZ_JAXIVS010000013.1"/>
</dbReference>
<reference evidence="2 3" key="1">
    <citation type="submission" date="2023-12" db="EMBL/GenBank/DDBJ databases">
        <title>the genome sequence of Hyalangium sp. s54d21.</title>
        <authorList>
            <person name="Zhang X."/>
        </authorList>
    </citation>
    <scope>NUCLEOTIDE SEQUENCE [LARGE SCALE GENOMIC DNA]</scope>
    <source>
        <strain evidence="3">s54d21</strain>
    </source>
</reference>
<evidence type="ECO:0000313" key="2">
    <source>
        <dbReference type="EMBL" id="MDY7231097.1"/>
    </source>
</evidence>
<dbReference type="Proteomes" id="UP001291309">
    <property type="component" value="Unassembled WGS sequence"/>
</dbReference>
<evidence type="ECO:0000256" key="1">
    <source>
        <dbReference type="SAM" id="SignalP"/>
    </source>
</evidence>
<organism evidence="2 3">
    <name type="scientific">Hyalangium rubrum</name>
    <dbReference type="NCBI Taxonomy" id="3103134"/>
    <lineage>
        <taxon>Bacteria</taxon>
        <taxon>Pseudomonadati</taxon>
        <taxon>Myxococcota</taxon>
        <taxon>Myxococcia</taxon>
        <taxon>Myxococcales</taxon>
        <taxon>Cystobacterineae</taxon>
        <taxon>Archangiaceae</taxon>
        <taxon>Hyalangium</taxon>
    </lineage>
</organism>
<gene>
    <name evidence="2" type="ORF">SYV04_32210</name>
</gene>
<evidence type="ECO:0000313" key="3">
    <source>
        <dbReference type="Proteomes" id="UP001291309"/>
    </source>
</evidence>
<sequence length="209" mass="23418">MNPVTLPRVMKPVSRLLLLWVLAAGCATPKGPNVVAESYAKALEENRLAEAYALTTGLPEGEVGFRERYADVAVRRERVSAVRQATEGMEARAPGLILERRAATWRVVEMRPSDEAKAALTRFLNAVESKDWEKAWSLLSGPLRARYTPDRFREDFQREPLAKERLRRARLALKGNVKVTGSEAAFPLGADRNVRLVMEEGEYRVAAIE</sequence>
<accession>A0ABU5HD82</accession>
<protein>
    <recommendedName>
        <fullName evidence="4">Lipoprotein</fullName>
    </recommendedName>
</protein>